<dbReference type="InterPro" id="IPR038056">
    <property type="entry name" value="YjbR-like_sf"/>
</dbReference>
<accession>A0A6J4JE66</accession>
<dbReference type="EMBL" id="CADCTB010000220">
    <property type="protein sequence ID" value="CAA9277293.1"/>
    <property type="molecule type" value="Genomic_DNA"/>
</dbReference>
<dbReference type="SUPFAM" id="SSF142906">
    <property type="entry name" value="YjbR-like"/>
    <property type="match status" value="1"/>
</dbReference>
<organism evidence="1">
    <name type="scientific">uncultured Acidimicrobiales bacterium</name>
    <dbReference type="NCBI Taxonomy" id="310071"/>
    <lineage>
        <taxon>Bacteria</taxon>
        <taxon>Bacillati</taxon>
        <taxon>Actinomycetota</taxon>
        <taxon>Acidimicrobiia</taxon>
        <taxon>Acidimicrobiales</taxon>
        <taxon>environmental samples</taxon>
    </lineage>
</organism>
<evidence type="ECO:0000313" key="1">
    <source>
        <dbReference type="EMBL" id="CAA9277293.1"/>
    </source>
</evidence>
<reference evidence="1" key="1">
    <citation type="submission" date="2020-02" db="EMBL/GenBank/DDBJ databases">
        <authorList>
            <person name="Meier V. D."/>
        </authorList>
    </citation>
    <scope>NUCLEOTIDE SEQUENCE</scope>
    <source>
        <strain evidence="1">AVDCRST_MAG10</strain>
    </source>
</reference>
<dbReference type="Pfam" id="PF04237">
    <property type="entry name" value="YjbR"/>
    <property type="match status" value="1"/>
</dbReference>
<proteinExistence type="predicted"/>
<name>A0A6J4JE66_9ACTN</name>
<dbReference type="InterPro" id="IPR058532">
    <property type="entry name" value="YjbR/MT2646/Rv2570-like"/>
</dbReference>
<sequence>METVRRFLRSGGTVAGVVTTDPVERLRALCLALPEAVEKPFGGHTSPSFRVGDKLFVMVSEDRTVMTCKGAPGVQQELVAAEPDRFFVPAYVGHKGWVGARLDVEQDWDELADLVTDSYRMTAPKRLVRLLDPPSV</sequence>
<dbReference type="Gene3D" id="3.90.1150.30">
    <property type="match status" value="1"/>
</dbReference>
<dbReference type="AlphaFoldDB" id="A0A6J4JE66"/>
<evidence type="ECO:0008006" key="2">
    <source>
        <dbReference type="Google" id="ProtNLM"/>
    </source>
</evidence>
<protein>
    <recommendedName>
        <fullName evidence="2">YjbR family protein</fullName>
    </recommendedName>
</protein>
<gene>
    <name evidence="1" type="ORF">AVDCRST_MAG10-3665</name>
</gene>